<evidence type="ECO:0000256" key="1">
    <source>
        <dbReference type="SAM" id="MobiDB-lite"/>
    </source>
</evidence>
<evidence type="ECO:0000313" key="2">
    <source>
        <dbReference type="EMBL" id="CUG86781.1"/>
    </source>
</evidence>
<gene>
    <name evidence="2" type="ORF">BSAL_94705</name>
</gene>
<feature type="region of interest" description="Disordered" evidence="1">
    <location>
        <begin position="207"/>
        <end position="262"/>
    </location>
</feature>
<evidence type="ECO:0000313" key="3">
    <source>
        <dbReference type="Proteomes" id="UP000051952"/>
    </source>
</evidence>
<proteinExistence type="predicted"/>
<dbReference type="VEuPathDB" id="TriTrypDB:BSAL_94705"/>
<dbReference type="AlphaFoldDB" id="A0A0S4J9Y9"/>
<keyword evidence="3" id="KW-1185">Reference proteome</keyword>
<dbReference type="EMBL" id="CYKH01001390">
    <property type="protein sequence ID" value="CUG86781.1"/>
    <property type="molecule type" value="Genomic_DNA"/>
</dbReference>
<feature type="compositionally biased region" description="Basic residues" evidence="1">
    <location>
        <begin position="251"/>
        <end position="260"/>
    </location>
</feature>
<dbReference type="Proteomes" id="UP000051952">
    <property type="component" value="Unassembled WGS sequence"/>
</dbReference>
<organism evidence="2 3">
    <name type="scientific">Bodo saltans</name>
    <name type="common">Flagellated protozoan</name>
    <dbReference type="NCBI Taxonomy" id="75058"/>
    <lineage>
        <taxon>Eukaryota</taxon>
        <taxon>Discoba</taxon>
        <taxon>Euglenozoa</taxon>
        <taxon>Kinetoplastea</taxon>
        <taxon>Metakinetoplastina</taxon>
        <taxon>Eubodonida</taxon>
        <taxon>Bodonidae</taxon>
        <taxon>Bodo</taxon>
    </lineage>
</organism>
<reference evidence="3" key="1">
    <citation type="submission" date="2015-09" db="EMBL/GenBank/DDBJ databases">
        <authorList>
            <consortium name="Pathogen Informatics"/>
        </authorList>
    </citation>
    <scope>NUCLEOTIDE SEQUENCE [LARGE SCALE GENOMIC DNA]</scope>
    <source>
        <strain evidence="3">Lake Konstanz</strain>
    </source>
</reference>
<protein>
    <submittedName>
        <fullName evidence="2">Uncharacterized protein</fullName>
    </submittedName>
</protein>
<feature type="region of interest" description="Disordered" evidence="1">
    <location>
        <begin position="78"/>
        <end position="116"/>
    </location>
</feature>
<accession>A0A0S4J9Y9</accession>
<name>A0A0S4J9Y9_BODSA</name>
<sequence>MFSWERRPMSAGYTRRGLLQHQYSTDDVLKTSGIKSPSVGCAEWRATNARLTNNVRTVECRVDTGHNRNPAVAYWLRPTTKGNAGGRRAGAQPSRPGTAPLQRSDHSMREASPAATSEPLHIVYVSPQWHAATVKPILKTLSAAEGGGVSSASPMPTPRVGLSVPWKTTSVRFADGTTTTKLVPHQHLHFSNPAPHVDDMSLPLSDVTQESQQPVAEDDTSADSPRTFPGGASPSASHLGGSMNPSSVQGRKSKSRRHRATMQTAADLLSDVVAAEGKRDTKSILRNHRKSELDDDAQLLSNFGAARSKSRWHAAAIDSNAQ</sequence>